<organism evidence="1 2">
    <name type="scientific">Nitrospira tepida</name>
    <dbReference type="NCBI Taxonomy" id="2973512"/>
    <lineage>
        <taxon>Bacteria</taxon>
        <taxon>Pseudomonadati</taxon>
        <taxon>Nitrospirota</taxon>
        <taxon>Nitrospiria</taxon>
        <taxon>Nitrospirales</taxon>
        <taxon>Nitrospiraceae</taxon>
        <taxon>Nitrospira</taxon>
    </lineage>
</organism>
<dbReference type="KEGG" id="nti:DNFV4_02166"/>
<keyword evidence="2" id="KW-1185">Reference proteome</keyword>
<gene>
    <name evidence="1" type="ORF">DNFV4_02166</name>
</gene>
<accession>A0AA86MZ58</accession>
<evidence type="ECO:0000313" key="1">
    <source>
        <dbReference type="EMBL" id="CAI4031747.1"/>
    </source>
</evidence>
<protein>
    <submittedName>
        <fullName evidence="1">Uncharacterized protein</fullName>
    </submittedName>
</protein>
<dbReference type="EMBL" id="OX365700">
    <property type="protein sequence ID" value="CAI4031747.1"/>
    <property type="molecule type" value="Genomic_DNA"/>
</dbReference>
<name>A0AA86MZ58_9BACT</name>
<evidence type="ECO:0000313" key="2">
    <source>
        <dbReference type="Proteomes" id="UP001179121"/>
    </source>
</evidence>
<dbReference type="AlphaFoldDB" id="A0AA86MZ58"/>
<reference evidence="1" key="1">
    <citation type="submission" date="2022-10" db="EMBL/GenBank/DDBJ databases">
        <authorList>
            <person name="Koch H."/>
        </authorList>
    </citation>
    <scope>NUCLEOTIDE SEQUENCE</scope>
    <source>
        <strain evidence="1">DNF</strain>
    </source>
</reference>
<sequence length="82" mass="9375">MTRQDEPVMALRIQLHQLPCPTCGRHDLEPMLQCDYYPDGCLWLVRCETCRAQYHLDHRSGPAWIDDARTVAPADPAATEHS</sequence>
<dbReference type="Proteomes" id="UP001179121">
    <property type="component" value="Chromosome"/>
</dbReference>
<proteinExistence type="predicted"/>